<dbReference type="AlphaFoldDB" id="H7EM08"/>
<reference evidence="2 3" key="1">
    <citation type="submission" date="2011-09" db="EMBL/GenBank/DDBJ databases">
        <title>The draft genome of Treponema saccharophilum DSM 2985.</title>
        <authorList>
            <consortium name="US DOE Joint Genome Institute (JGI-PGF)"/>
            <person name="Lucas S."/>
            <person name="Copeland A."/>
            <person name="Lapidus A."/>
            <person name="Glavina del Rio T."/>
            <person name="Dalin E."/>
            <person name="Tice H."/>
            <person name="Bruce D."/>
            <person name="Goodwin L."/>
            <person name="Pitluck S."/>
            <person name="Peters L."/>
            <person name="Kyrpides N."/>
            <person name="Mavromatis K."/>
            <person name="Ivanova N."/>
            <person name="Markowitz V."/>
            <person name="Cheng J.-F."/>
            <person name="Hugenholtz P."/>
            <person name="Woyke T."/>
            <person name="Wu D."/>
            <person name="Gronow S."/>
            <person name="Wellnitz S."/>
            <person name="Brambilla E."/>
            <person name="Klenk H.-P."/>
            <person name="Eisen J.A."/>
        </authorList>
    </citation>
    <scope>NUCLEOTIDE SEQUENCE [LARGE SCALE GENOMIC DNA]</scope>
    <source>
        <strain evidence="2 3">DSM 2985</strain>
    </source>
</reference>
<feature type="chain" id="PRO_5003609257" evidence="1">
    <location>
        <begin position="26"/>
        <end position="211"/>
    </location>
</feature>
<proteinExistence type="predicted"/>
<gene>
    <name evidence="2" type="ORF">TresaDRAFT_1308</name>
</gene>
<dbReference type="eggNOG" id="ENOG5030WZB">
    <property type="taxonomic scope" value="Bacteria"/>
</dbReference>
<comment type="caution">
    <text evidence="2">The sequence shown here is derived from an EMBL/GenBank/DDBJ whole genome shotgun (WGS) entry which is preliminary data.</text>
</comment>
<organism evidence="2 3">
    <name type="scientific">Treponema saccharophilum DSM 2985</name>
    <dbReference type="NCBI Taxonomy" id="907348"/>
    <lineage>
        <taxon>Bacteria</taxon>
        <taxon>Pseudomonadati</taxon>
        <taxon>Spirochaetota</taxon>
        <taxon>Spirochaetia</taxon>
        <taxon>Spirochaetales</taxon>
        <taxon>Treponemataceae</taxon>
        <taxon>Treponema</taxon>
    </lineage>
</organism>
<dbReference type="STRING" id="907348.TresaDRAFT_1308"/>
<dbReference type="PATRIC" id="fig|907348.3.peg.1955"/>
<evidence type="ECO:0000313" key="3">
    <source>
        <dbReference type="Proteomes" id="UP000003571"/>
    </source>
</evidence>
<dbReference type="EMBL" id="AGRW01000050">
    <property type="protein sequence ID" value="EIC01416.1"/>
    <property type="molecule type" value="Genomic_DNA"/>
</dbReference>
<sequence>MKKVTFALICTFNMILLALLAPLFAEDFEIKEKISAGTVLVMNRGPCTEERFVFTSESAGIYQEFSLEFCKESEENTFGIMYEKAGDDKAFYYDGKTGRVKVDGDEMCGVLVYIPEKKAWFMYDDSVVFVRAVLKARKLASAWGTSRFSKAKFIFFSDGKCRIYDIDGTYTESNGIFCVANLYSQNFQYFFQTANALYQGYGYLSEQTEEK</sequence>
<keyword evidence="1" id="KW-0732">Signal</keyword>
<feature type="signal peptide" evidence="1">
    <location>
        <begin position="1"/>
        <end position="25"/>
    </location>
</feature>
<protein>
    <submittedName>
        <fullName evidence="2">Uncharacterized protein</fullName>
    </submittedName>
</protein>
<accession>H7EM08</accession>
<dbReference type="Proteomes" id="UP000003571">
    <property type="component" value="Unassembled WGS sequence"/>
</dbReference>
<evidence type="ECO:0000256" key="1">
    <source>
        <dbReference type="SAM" id="SignalP"/>
    </source>
</evidence>
<evidence type="ECO:0000313" key="2">
    <source>
        <dbReference type="EMBL" id="EIC01416.1"/>
    </source>
</evidence>
<name>H7EM08_9SPIR</name>
<keyword evidence="3" id="KW-1185">Reference proteome</keyword>